<evidence type="ECO:0000256" key="1">
    <source>
        <dbReference type="ARBA" id="ARBA00004123"/>
    </source>
</evidence>
<dbReference type="SMART" id="SM00292">
    <property type="entry name" value="BRCT"/>
    <property type="match status" value="1"/>
</dbReference>
<evidence type="ECO:0000256" key="6">
    <source>
        <dbReference type="SAM" id="MobiDB-lite"/>
    </source>
</evidence>
<feature type="compositionally biased region" description="Polar residues" evidence="6">
    <location>
        <begin position="18"/>
        <end position="29"/>
    </location>
</feature>
<dbReference type="GO" id="GO:0005634">
    <property type="term" value="C:nucleus"/>
    <property type="evidence" value="ECO:0007669"/>
    <property type="project" value="UniProtKB-SubCell"/>
</dbReference>
<dbReference type="Gene3D" id="3.40.50.10190">
    <property type="entry name" value="BRCT domain"/>
    <property type="match status" value="1"/>
</dbReference>
<feature type="compositionally biased region" description="Basic and acidic residues" evidence="6">
    <location>
        <begin position="1"/>
        <end position="11"/>
    </location>
</feature>
<feature type="region of interest" description="Disordered" evidence="6">
    <location>
        <begin position="189"/>
        <end position="223"/>
    </location>
</feature>
<dbReference type="InterPro" id="IPR001357">
    <property type="entry name" value="BRCT_dom"/>
</dbReference>
<dbReference type="CDD" id="cd17725">
    <property type="entry name" value="BRCT_XRCC1_rpt1"/>
    <property type="match status" value="1"/>
</dbReference>
<keyword evidence="3" id="KW-0227">DNA damage</keyword>
<sequence>MQATSEDKQLYREAFTMPHTNSNPNSGSHTPAKRSLPTWMSSKENSNKSQKKQNDACEILSKTDMEECTATSYDANQNNFEFSKLLEGVVFVLSGFVNPERSTLRAQAVEMGAEYQPDWTSGCTLLVCAFPNTPKFRQVETDNGTIVSKEWISECYNHKKLVDIERYLMHVGKPWRRCADQNQLNKVQRSALSEEPIKRGGNRSLAMTGSASSEGGLHGSSNNRFLPSKIKEWAADDLSKTMSWLESQDEKPEAIEIRRVAAEGIITCLQDAIDSLKQNKDIKTVAEQWMFVPHIVTYLVELEGGNRNGSLPKKELYALADSCKKIYESELKELNNSVEGKKYKNEGNEECSVEPDDEGFDSDQTIEMTEEEIDFAFNQIDC</sequence>
<dbReference type="AlphaFoldDB" id="A0AAV7FL46"/>
<keyword evidence="2" id="KW-0677">Repeat</keyword>
<feature type="compositionally biased region" description="Polar residues" evidence="6">
    <location>
        <begin position="205"/>
        <end position="223"/>
    </location>
</feature>
<keyword evidence="4" id="KW-0234">DNA repair</keyword>
<dbReference type="PROSITE" id="PS50172">
    <property type="entry name" value="BRCT"/>
    <property type="match status" value="1"/>
</dbReference>
<dbReference type="InterPro" id="IPR036420">
    <property type="entry name" value="BRCT_dom_sf"/>
</dbReference>
<evidence type="ECO:0000313" key="9">
    <source>
        <dbReference type="Proteomes" id="UP000775213"/>
    </source>
</evidence>
<dbReference type="PANTHER" id="PTHR11370:SF5">
    <property type="entry name" value="DNA REPAIR PROTEIN XRCC1"/>
    <property type="match status" value="1"/>
</dbReference>
<evidence type="ECO:0000256" key="3">
    <source>
        <dbReference type="ARBA" id="ARBA00022763"/>
    </source>
</evidence>
<feature type="region of interest" description="Disordered" evidence="6">
    <location>
        <begin position="1"/>
        <end position="55"/>
    </location>
</feature>
<dbReference type="GO" id="GO:0006303">
    <property type="term" value="P:double-strand break repair via nonhomologous end joining"/>
    <property type="evidence" value="ECO:0007669"/>
    <property type="project" value="InterPro"/>
</dbReference>
<protein>
    <recommendedName>
        <fullName evidence="7">BRCT domain-containing protein</fullName>
    </recommendedName>
</protein>
<keyword evidence="5" id="KW-0539">Nucleus</keyword>
<dbReference type="PANTHER" id="PTHR11370">
    <property type="entry name" value="DNA-REPAIR PROTEIN XRCC1"/>
    <property type="match status" value="1"/>
</dbReference>
<feature type="domain" description="BRCT" evidence="7">
    <location>
        <begin position="81"/>
        <end position="169"/>
    </location>
</feature>
<dbReference type="EMBL" id="JAGFBR010000794">
    <property type="protein sequence ID" value="KAH0434377.1"/>
    <property type="molecule type" value="Genomic_DNA"/>
</dbReference>
<evidence type="ECO:0000256" key="4">
    <source>
        <dbReference type="ARBA" id="ARBA00023204"/>
    </source>
</evidence>
<dbReference type="Pfam" id="PF00533">
    <property type="entry name" value="BRCT"/>
    <property type="match status" value="1"/>
</dbReference>
<dbReference type="InterPro" id="IPR045080">
    <property type="entry name" value="BRCT_XRCC1_rpt1"/>
</dbReference>
<reference evidence="8 9" key="1">
    <citation type="journal article" date="2021" name="Hortic Res">
        <title>Chromosome-scale assembly of the Dendrobium chrysotoxum genome enhances the understanding of orchid evolution.</title>
        <authorList>
            <person name="Zhang Y."/>
            <person name="Zhang G.Q."/>
            <person name="Zhang D."/>
            <person name="Liu X.D."/>
            <person name="Xu X.Y."/>
            <person name="Sun W.H."/>
            <person name="Yu X."/>
            <person name="Zhu X."/>
            <person name="Wang Z.W."/>
            <person name="Zhao X."/>
            <person name="Zhong W.Y."/>
            <person name="Chen H."/>
            <person name="Yin W.L."/>
            <person name="Huang T."/>
            <person name="Niu S.C."/>
            <person name="Liu Z.J."/>
        </authorList>
    </citation>
    <scope>NUCLEOTIDE SEQUENCE [LARGE SCALE GENOMIC DNA]</scope>
    <source>
        <strain evidence="8">Lindl</strain>
    </source>
</reference>
<dbReference type="GO" id="GO:0003684">
    <property type="term" value="F:damaged DNA binding"/>
    <property type="evidence" value="ECO:0007669"/>
    <property type="project" value="InterPro"/>
</dbReference>
<dbReference type="SUPFAM" id="SSF52113">
    <property type="entry name" value="BRCT domain"/>
    <property type="match status" value="1"/>
</dbReference>
<gene>
    <name evidence="8" type="ORF">IEQ34_026837</name>
</gene>
<organism evidence="8 9">
    <name type="scientific">Dendrobium chrysotoxum</name>
    <name type="common">Orchid</name>
    <dbReference type="NCBI Taxonomy" id="161865"/>
    <lineage>
        <taxon>Eukaryota</taxon>
        <taxon>Viridiplantae</taxon>
        <taxon>Streptophyta</taxon>
        <taxon>Embryophyta</taxon>
        <taxon>Tracheophyta</taxon>
        <taxon>Spermatophyta</taxon>
        <taxon>Magnoliopsida</taxon>
        <taxon>Liliopsida</taxon>
        <taxon>Asparagales</taxon>
        <taxon>Orchidaceae</taxon>
        <taxon>Epidendroideae</taxon>
        <taxon>Malaxideae</taxon>
        <taxon>Dendrobiinae</taxon>
        <taxon>Dendrobium</taxon>
    </lineage>
</organism>
<dbReference type="FunFam" id="3.40.50.10190:FF:000008">
    <property type="entry name" value="X-ray repair cross complementing 1"/>
    <property type="match status" value="1"/>
</dbReference>
<evidence type="ECO:0000256" key="2">
    <source>
        <dbReference type="ARBA" id="ARBA00022737"/>
    </source>
</evidence>
<evidence type="ECO:0000313" key="8">
    <source>
        <dbReference type="EMBL" id="KAH0434377.1"/>
    </source>
</evidence>
<name>A0AAV7FL46_DENCH</name>
<evidence type="ECO:0000256" key="5">
    <source>
        <dbReference type="ARBA" id="ARBA00023242"/>
    </source>
</evidence>
<dbReference type="GO" id="GO:0006284">
    <property type="term" value="P:base-excision repair"/>
    <property type="evidence" value="ECO:0007669"/>
    <property type="project" value="InterPro"/>
</dbReference>
<keyword evidence="9" id="KW-1185">Reference proteome</keyword>
<dbReference type="Proteomes" id="UP000775213">
    <property type="component" value="Unassembled WGS sequence"/>
</dbReference>
<evidence type="ECO:0000259" key="7">
    <source>
        <dbReference type="PROSITE" id="PS50172"/>
    </source>
</evidence>
<comment type="subcellular location">
    <subcellularLocation>
        <location evidence="1">Nucleus</location>
    </subcellularLocation>
</comment>
<accession>A0AAV7FL46</accession>
<comment type="caution">
    <text evidence="8">The sequence shown here is derived from an EMBL/GenBank/DDBJ whole genome shotgun (WGS) entry which is preliminary data.</text>
</comment>
<proteinExistence type="predicted"/>
<dbReference type="GO" id="GO:0000012">
    <property type="term" value="P:single strand break repair"/>
    <property type="evidence" value="ECO:0007669"/>
    <property type="project" value="InterPro"/>
</dbReference>